<evidence type="ECO:0000256" key="2">
    <source>
        <dbReference type="ARBA" id="ARBA00022553"/>
    </source>
</evidence>
<dbReference type="Proteomes" id="UP000547931">
    <property type="component" value="Unassembled WGS sequence"/>
</dbReference>
<organism evidence="4 5">
    <name type="scientific">Photorhabdus stackebrandtii</name>
    <dbReference type="NCBI Taxonomy" id="1123042"/>
    <lineage>
        <taxon>Bacteria</taxon>
        <taxon>Pseudomonadati</taxon>
        <taxon>Pseudomonadota</taxon>
        <taxon>Gammaproteobacteria</taxon>
        <taxon>Enterobacterales</taxon>
        <taxon>Morganellaceae</taxon>
        <taxon>Photorhabdus</taxon>
    </lineage>
</organism>
<dbReference type="Pfam" id="PF00550">
    <property type="entry name" value="PP-binding"/>
    <property type="match status" value="1"/>
</dbReference>
<proteinExistence type="predicted"/>
<keyword evidence="1" id="KW-0596">Phosphopantetheine</keyword>
<evidence type="ECO:0000313" key="4">
    <source>
        <dbReference type="EMBL" id="NHB98934.1"/>
    </source>
</evidence>
<dbReference type="InterPro" id="IPR045851">
    <property type="entry name" value="AMP-bd_C_sf"/>
</dbReference>
<dbReference type="PANTHER" id="PTHR45527">
    <property type="entry name" value="NONRIBOSOMAL PEPTIDE SYNTHETASE"/>
    <property type="match status" value="1"/>
</dbReference>
<comment type="caution">
    <text evidence="4">The sequence shown here is derived from an EMBL/GenBank/DDBJ whole genome shotgun (WGS) entry which is preliminary data.</text>
</comment>
<feature type="domain" description="Carrier" evidence="3">
    <location>
        <begin position="46"/>
        <end position="96"/>
    </location>
</feature>
<protein>
    <recommendedName>
        <fullName evidence="3">Carrier domain-containing protein</fullName>
    </recommendedName>
</protein>
<dbReference type="Gene3D" id="3.30.300.30">
    <property type="match status" value="1"/>
</dbReference>
<gene>
    <name evidence="4" type="ORF">C5470_22630</name>
</gene>
<sequence>QVLPEYMVPAAVVRLDRFPLTPNGKLDRRALPVPGEDAFARQCYAAPQGATETVLAAVWRELLGIEKISRHDNFFALGGHSLLAVRVIEHLRQQGL</sequence>
<dbReference type="Gene3D" id="1.10.1200.10">
    <property type="entry name" value="ACP-like"/>
    <property type="match status" value="1"/>
</dbReference>
<feature type="non-terminal residue" evidence="4">
    <location>
        <position position="1"/>
    </location>
</feature>
<dbReference type="PROSITE" id="PS00012">
    <property type="entry name" value="PHOSPHOPANTETHEINE"/>
    <property type="match status" value="1"/>
</dbReference>
<dbReference type="GO" id="GO:0043041">
    <property type="term" value="P:amino acid activation for nonribosomal peptide biosynthetic process"/>
    <property type="evidence" value="ECO:0007669"/>
    <property type="project" value="TreeGrafter"/>
</dbReference>
<dbReference type="RefSeq" id="WP_166291968.1">
    <property type="nucleotide sequence ID" value="NZ_CAWPIE010000201.1"/>
</dbReference>
<keyword evidence="2" id="KW-0597">Phosphoprotein</keyword>
<evidence type="ECO:0000256" key="1">
    <source>
        <dbReference type="ARBA" id="ARBA00022450"/>
    </source>
</evidence>
<dbReference type="GO" id="GO:0044550">
    <property type="term" value="P:secondary metabolite biosynthetic process"/>
    <property type="evidence" value="ECO:0007669"/>
    <property type="project" value="TreeGrafter"/>
</dbReference>
<dbReference type="PROSITE" id="PS50075">
    <property type="entry name" value="CARRIER"/>
    <property type="match status" value="1"/>
</dbReference>
<evidence type="ECO:0000313" key="5">
    <source>
        <dbReference type="Proteomes" id="UP000547931"/>
    </source>
</evidence>
<dbReference type="GO" id="GO:0031177">
    <property type="term" value="F:phosphopantetheine binding"/>
    <property type="evidence" value="ECO:0007669"/>
    <property type="project" value="TreeGrafter"/>
</dbReference>
<dbReference type="InterPro" id="IPR009081">
    <property type="entry name" value="PP-bd_ACP"/>
</dbReference>
<dbReference type="GO" id="GO:0005737">
    <property type="term" value="C:cytoplasm"/>
    <property type="evidence" value="ECO:0007669"/>
    <property type="project" value="TreeGrafter"/>
</dbReference>
<accession>A0A7X5QR28</accession>
<dbReference type="SUPFAM" id="SSF47336">
    <property type="entry name" value="ACP-like"/>
    <property type="match status" value="1"/>
</dbReference>
<dbReference type="InterPro" id="IPR006162">
    <property type="entry name" value="Ppantetheine_attach_site"/>
</dbReference>
<dbReference type="SUPFAM" id="SSF56801">
    <property type="entry name" value="Acetyl-CoA synthetase-like"/>
    <property type="match status" value="1"/>
</dbReference>
<dbReference type="PANTHER" id="PTHR45527:SF1">
    <property type="entry name" value="FATTY ACID SYNTHASE"/>
    <property type="match status" value="1"/>
</dbReference>
<reference evidence="4 5" key="1">
    <citation type="submission" date="2018-02" db="EMBL/GenBank/DDBJ databases">
        <authorList>
            <person name="Machado R.A."/>
        </authorList>
    </citation>
    <scope>NUCLEOTIDE SEQUENCE [LARGE SCALE GENOMIC DNA]</scope>
    <source>
        <strain evidence="4 5">DSM 23271</strain>
    </source>
</reference>
<evidence type="ECO:0000259" key="3">
    <source>
        <dbReference type="PROSITE" id="PS50075"/>
    </source>
</evidence>
<name>A0A7X5QR28_9GAMM</name>
<keyword evidence="5" id="KW-1185">Reference proteome</keyword>
<feature type="non-terminal residue" evidence="4">
    <location>
        <position position="96"/>
    </location>
</feature>
<dbReference type="InterPro" id="IPR036736">
    <property type="entry name" value="ACP-like_sf"/>
</dbReference>
<dbReference type="EMBL" id="PUJV01000201">
    <property type="protein sequence ID" value="NHB98934.1"/>
    <property type="molecule type" value="Genomic_DNA"/>
</dbReference>
<dbReference type="AlphaFoldDB" id="A0A7X5QR28"/>